<dbReference type="InParanoid" id="A0A165G2Q7"/>
<reference evidence="1 2" key="1">
    <citation type="journal article" date="2016" name="Mol. Biol. Evol.">
        <title>Comparative Genomics of Early-Diverging Mushroom-Forming Fungi Provides Insights into the Origins of Lignocellulose Decay Capabilities.</title>
        <authorList>
            <person name="Nagy L.G."/>
            <person name="Riley R."/>
            <person name="Tritt A."/>
            <person name="Adam C."/>
            <person name="Daum C."/>
            <person name="Floudas D."/>
            <person name="Sun H."/>
            <person name="Yadav J.S."/>
            <person name="Pangilinan J."/>
            <person name="Larsson K.H."/>
            <person name="Matsuura K."/>
            <person name="Barry K."/>
            <person name="Labutti K."/>
            <person name="Kuo R."/>
            <person name="Ohm R.A."/>
            <person name="Bhattacharya S.S."/>
            <person name="Shirouzu T."/>
            <person name="Yoshinaga Y."/>
            <person name="Martin F.M."/>
            <person name="Grigoriev I.V."/>
            <person name="Hibbett D.S."/>
        </authorList>
    </citation>
    <scope>NUCLEOTIDE SEQUENCE [LARGE SCALE GENOMIC DNA]</scope>
    <source>
        <strain evidence="1 2">HHB12733</strain>
    </source>
</reference>
<evidence type="ECO:0000313" key="1">
    <source>
        <dbReference type="EMBL" id="KZT57525.1"/>
    </source>
</evidence>
<dbReference type="AlphaFoldDB" id="A0A165G2Q7"/>
<evidence type="ECO:0000313" key="2">
    <source>
        <dbReference type="Proteomes" id="UP000076842"/>
    </source>
</evidence>
<proteinExistence type="predicted"/>
<sequence length="161" mass="17236">MAVSALTPDNIGPTLGHSCTWVGTAPVCKGTADSCPSGSNVVIDGNTAYAQQFFSNRWATYEPYGGYCFIGAKVFCCDSAVYDVPCHVQTAALRQRFEKHSIGEGGLHAKGSGTEWLDDVPECDAGRTLVAVGVPSEARLELYSPDVWTKDVAMWCCDRSS</sequence>
<organism evidence="1 2">
    <name type="scientific">Calocera cornea HHB12733</name>
    <dbReference type="NCBI Taxonomy" id="1353952"/>
    <lineage>
        <taxon>Eukaryota</taxon>
        <taxon>Fungi</taxon>
        <taxon>Dikarya</taxon>
        <taxon>Basidiomycota</taxon>
        <taxon>Agaricomycotina</taxon>
        <taxon>Dacrymycetes</taxon>
        <taxon>Dacrymycetales</taxon>
        <taxon>Dacrymycetaceae</taxon>
        <taxon>Calocera</taxon>
    </lineage>
</organism>
<dbReference type="EMBL" id="KV423962">
    <property type="protein sequence ID" value="KZT57525.1"/>
    <property type="molecule type" value="Genomic_DNA"/>
</dbReference>
<dbReference type="Proteomes" id="UP000076842">
    <property type="component" value="Unassembled WGS sequence"/>
</dbReference>
<keyword evidence="2" id="KW-1185">Reference proteome</keyword>
<name>A0A165G2Q7_9BASI</name>
<accession>A0A165G2Q7</accession>
<dbReference type="OrthoDB" id="10387051at2759"/>
<protein>
    <submittedName>
        <fullName evidence="1">Uncharacterized protein</fullName>
    </submittedName>
</protein>
<gene>
    <name evidence="1" type="ORF">CALCODRAFT_496046</name>
</gene>